<evidence type="ECO:0000313" key="2">
    <source>
        <dbReference type="EMBL" id="CAD32749.1"/>
    </source>
</evidence>
<dbReference type="Gene3D" id="3.40.50.720">
    <property type="entry name" value="NAD(P)-binding Rossmann-like Domain"/>
    <property type="match status" value="1"/>
</dbReference>
<dbReference type="InterPro" id="IPR050259">
    <property type="entry name" value="SDR"/>
</dbReference>
<dbReference type="AlphaFoldDB" id="Q7AUG5"/>
<accession>Q7AUG5</accession>
<protein>
    <submittedName>
        <fullName evidence="2">2,3-dichloro-1-propanol dehalogenase</fullName>
    </submittedName>
</protein>
<dbReference type="EMBL" id="AJ488570">
    <property type="protein sequence ID" value="CAD32749.1"/>
    <property type="molecule type" value="Genomic_DNA"/>
</dbReference>
<gene>
    <name evidence="2" type="primary">dehB</name>
</gene>
<sequence length="254" mass="27952">MSTAIVTNVKHFGGMGSALRLSEAGHTVACHDESFKQKDELEAFAETYPQLKPMSEQEPAELIEAVTSAYGQVDVLVSNDIFAPEFQPIDKYAVEDYRGAVEALQIRPFALVNAVASQMKKRKSGHIIFITSATPFGPWKELSTYTSARAGACTLANALSKELGEYNIPVFAIGPNYLHSEDSPYFYPTEPWKTNPEHVAHVKKVTALQRLGTQKELGELVAFLASGSCDYLTGQVFWLAGGFPMIERWPGMPE</sequence>
<dbReference type="Pfam" id="PF13561">
    <property type="entry name" value="adh_short_C2"/>
    <property type="match status" value="1"/>
</dbReference>
<dbReference type="CDD" id="cd05361">
    <property type="entry name" value="haloalcohol_DH_SDR_c-like"/>
    <property type="match status" value="1"/>
</dbReference>
<dbReference type="InterPro" id="IPR036291">
    <property type="entry name" value="NAD(P)-bd_dom_sf"/>
</dbReference>
<dbReference type="SUPFAM" id="SSF51735">
    <property type="entry name" value="NAD(P)-binding Rossmann-fold domains"/>
    <property type="match status" value="1"/>
</dbReference>
<comment type="similarity">
    <text evidence="1">Belongs to the short-chain dehydrogenases/reductases (SDR) family.</text>
</comment>
<dbReference type="PANTHER" id="PTHR42879">
    <property type="entry name" value="3-OXOACYL-(ACYL-CARRIER-PROTEIN) REDUCTASE"/>
    <property type="match status" value="1"/>
</dbReference>
<dbReference type="PANTHER" id="PTHR42879:SF6">
    <property type="entry name" value="NADPH-DEPENDENT REDUCTASE BACG"/>
    <property type="match status" value="1"/>
</dbReference>
<dbReference type="DrugBank" id="DB04782">
    <property type="generic name" value="(S)-4-Nitrostyrene oxide"/>
</dbReference>
<reference evidence="2" key="1">
    <citation type="journal article" date="2005" name="Biodegradation">
        <title>Biochemical and molecular characterisation of the 2,3-dichloro-1-propanol dehalogenase and stereospecific haloalkanoic dehalogenases from a versatile Agrobacterium sp.</title>
        <authorList>
            <person name="Higgins T.P."/>
            <person name="Hope S.J."/>
            <person name="Effendi A.J."/>
            <person name="Dawson S.S."/>
            <person name="Dancer B.N."/>
        </authorList>
    </citation>
    <scope>NUCLEOTIDE SEQUENCE</scope>
    <source>
        <strain evidence="2">NHG3</strain>
    </source>
</reference>
<dbReference type="InterPro" id="IPR002347">
    <property type="entry name" value="SDR_fam"/>
</dbReference>
<organism evidence="2">
    <name type="scientific">Rhizobium sp. (strain NHG3)</name>
    <dbReference type="NCBI Taxonomy" id="196607"/>
    <lineage>
        <taxon>Bacteria</taxon>
        <taxon>Pseudomonadati</taxon>
        <taxon>Pseudomonadota</taxon>
        <taxon>Alphaproteobacteria</taxon>
        <taxon>Hyphomicrobiales</taxon>
        <taxon>Rhizobiaceae</taxon>
        <taxon>Rhizobium/Agrobacterium group</taxon>
        <taxon>Rhizobium</taxon>
    </lineage>
</organism>
<name>Q7AUG5_RHISH</name>
<evidence type="ECO:0000256" key="1">
    <source>
        <dbReference type="ARBA" id="ARBA00006484"/>
    </source>
</evidence>
<dbReference type="SMR" id="Q7AUG5"/>
<proteinExistence type="inferred from homology"/>
<dbReference type="PRINTS" id="PR00081">
    <property type="entry name" value="GDHRDH"/>
</dbReference>